<gene>
    <name evidence="3" type="primary">puuB_1</name>
    <name evidence="3" type="ORF">RUE5091_00945</name>
</gene>
<name>A0A0P1I4T1_9RHOB</name>
<evidence type="ECO:0000259" key="2">
    <source>
        <dbReference type="Pfam" id="PF01266"/>
    </source>
</evidence>
<dbReference type="Proteomes" id="UP000051260">
    <property type="component" value="Unassembled WGS sequence"/>
</dbReference>
<dbReference type="Gene3D" id="3.50.50.60">
    <property type="entry name" value="FAD/NAD(P)-binding domain"/>
    <property type="match status" value="1"/>
</dbReference>
<dbReference type="InterPro" id="IPR006076">
    <property type="entry name" value="FAD-dep_OxRdtase"/>
</dbReference>
<dbReference type="EC" id="1.4.3.-" evidence="3"/>
<dbReference type="STRING" id="1715692.RUE5091_00945"/>
<keyword evidence="4" id="KW-1185">Reference proteome</keyword>
<feature type="domain" description="FAD dependent oxidoreductase" evidence="2">
    <location>
        <begin position="50"/>
        <end position="107"/>
    </location>
</feature>
<evidence type="ECO:0000256" key="1">
    <source>
        <dbReference type="ARBA" id="ARBA00023002"/>
    </source>
</evidence>
<dbReference type="GO" id="GO:0016491">
    <property type="term" value="F:oxidoreductase activity"/>
    <property type="evidence" value="ECO:0007669"/>
    <property type="project" value="UniProtKB-KW"/>
</dbReference>
<evidence type="ECO:0000313" key="4">
    <source>
        <dbReference type="Proteomes" id="UP000051260"/>
    </source>
</evidence>
<accession>A0A0P1I4T1</accession>
<dbReference type="InterPro" id="IPR036188">
    <property type="entry name" value="FAD/NAD-bd_sf"/>
</dbReference>
<dbReference type="Pfam" id="PF01266">
    <property type="entry name" value="DAO"/>
    <property type="match status" value="1"/>
</dbReference>
<organism evidence="3 4">
    <name type="scientific">Ruegeria denitrificans</name>
    <dbReference type="NCBI Taxonomy" id="1715692"/>
    <lineage>
        <taxon>Bacteria</taxon>
        <taxon>Pseudomonadati</taxon>
        <taxon>Pseudomonadota</taxon>
        <taxon>Alphaproteobacteria</taxon>
        <taxon>Rhodobacterales</taxon>
        <taxon>Roseobacteraceae</taxon>
        <taxon>Ruegeria</taxon>
    </lineage>
</organism>
<reference evidence="4" key="1">
    <citation type="submission" date="2015-09" db="EMBL/GenBank/DDBJ databases">
        <authorList>
            <person name="Rodrigo-Torres L."/>
            <person name="Arahal D.R."/>
        </authorList>
    </citation>
    <scope>NUCLEOTIDE SEQUENCE [LARGE SCALE GENOMIC DNA]</scope>
    <source>
        <strain evidence="4">CECT 5091</strain>
    </source>
</reference>
<evidence type="ECO:0000313" key="3">
    <source>
        <dbReference type="EMBL" id="CUJ89882.1"/>
    </source>
</evidence>
<proteinExistence type="predicted"/>
<dbReference type="AlphaFoldDB" id="A0A0P1I4T1"/>
<dbReference type="SUPFAM" id="SSF51905">
    <property type="entry name" value="FAD/NAD(P)-binding domain"/>
    <property type="match status" value="1"/>
</dbReference>
<sequence>MNLLYSNERKAEYPASWYAAKANPVDRFPALSGSETAEVCAVSAGYTDPSAALHLTEAGFSAVLLEAHRVGFGASGRNSCQLGSAQRMDQEDLERLVGDDDAAELWDLAEDA</sequence>
<keyword evidence="1 3" id="KW-0560">Oxidoreductase</keyword>
<protein>
    <submittedName>
        <fullName evidence="3">Gamma-glutamylputrescine oxidoreductase</fullName>
        <ecNumber evidence="3">1.4.3.-</ecNumber>
    </submittedName>
</protein>
<dbReference type="EMBL" id="CYUD01000002">
    <property type="protein sequence ID" value="CUJ89882.1"/>
    <property type="molecule type" value="Genomic_DNA"/>
</dbReference>